<protein>
    <submittedName>
        <fullName evidence="2">Uncharacterized protein</fullName>
    </submittedName>
</protein>
<feature type="compositionally biased region" description="Basic and acidic residues" evidence="1">
    <location>
        <begin position="12"/>
        <end position="37"/>
    </location>
</feature>
<proteinExistence type="predicted"/>
<organism evidence="2">
    <name type="scientific">Musa acuminata</name>
    <name type="common">Banana</name>
    <name type="synonym">Musa cavendishii</name>
    <dbReference type="NCBI Taxonomy" id="4641"/>
    <lineage>
        <taxon>Eukaryota</taxon>
        <taxon>Viridiplantae</taxon>
        <taxon>Streptophyta</taxon>
        <taxon>Embryophyta</taxon>
        <taxon>Tracheophyta</taxon>
        <taxon>Spermatophyta</taxon>
        <taxon>Magnoliopsida</taxon>
        <taxon>Liliopsida</taxon>
        <taxon>Zingiberales</taxon>
        <taxon>Musaceae</taxon>
        <taxon>Musa</taxon>
    </lineage>
</organism>
<name>Q1EPB2_MUSAC</name>
<dbReference type="AlphaFoldDB" id="Q1EPB2"/>
<gene>
    <name evidence="2" type="ORF">MA4_54N07.12</name>
</gene>
<reference evidence="2" key="1">
    <citation type="submission" date="2006-05" db="EMBL/GenBank/DDBJ databases">
        <authorList>
            <person name="Town C.D."/>
            <person name="Ronning C.M."/>
            <person name="Cheung F."/>
            <person name="Haas B.J."/>
            <person name="Althoff R."/>
            <person name="Arbogast T."/>
            <person name="Hine E."/>
            <person name="Piffanelli P."/>
            <person name="Tallon L.J."/>
        </authorList>
    </citation>
    <scope>NUCLEOTIDE SEQUENCE</scope>
</reference>
<feature type="region of interest" description="Disordered" evidence="1">
    <location>
        <begin position="1"/>
        <end position="49"/>
    </location>
</feature>
<evidence type="ECO:0000256" key="1">
    <source>
        <dbReference type="SAM" id="MobiDB-lite"/>
    </source>
</evidence>
<sequence length="179" mass="20497">MSEIKILNTDDSPLRRPEKRTFIADRRTLNQEVKNDQESEGGETGSQNVREETELLQFGIGSPNAEDMQDLLHVAIDISPLFLSGAWERVCVMKERCEGEGREGEGRRLLSRSDCLFRPIREMRKGRNGRGCGVCGRFCGRLKRKALTHLLLYYYTSDVGRFDLGRFGLLQYWDVGGEY</sequence>
<evidence type="ECO:0000313" key="2">
    <source>
        <dbReference type="EMBL" id="ABF70045.1"/>
    </source>
</evidence>
<dbReference type="EMBL" id="AC186751">
    <property type="protein sequence ID" value="ABF70045.1"/>
    <property type="molecule type" value="Genomic_DNA"/>
</dbReference>
<accession>Q1EPB2</accession>